<evidence type="ECO:0000256" key="13">
    <source>
        <dbReference type="PIRSR" id="PIRSR602401-1"/>
    </source>
</evidence>
<evidence type="ECO:0000256" key="10">
    <source>
        <dbReference type="ARBA" id="ARBA00023004"/>
    </source>
</evidence>
<evidence type="ECO:0000256" key="1">
    <source>
        <dbReference type="ARBA" id="ARBA00001971"/>
    </source>
</evidence>
<feature type="binding site" description="axial binding residue" evidence="13">
    <location>
        <position position="437"/>
    </location>
    <ligand>
        <name>heme</name>
        <dbReference type="ChEBI" id="CHEBI:30413"/>
    </ligand>
    <ligandPart>
        <name>Fe</name>
        <dbReference type="ChEBI" id="CHEBI:18248"/>
    </ligandPart>
</feature>
<evidence type="ECO:0000256" key="4">
    <source>
        <dbReference type="ARBA" id="ARBA00010617"/>
    </source>
</evidence>
<evidence type="ECO:0000256" key="9">
    <source>
        <dbReference type="ARBA" id="ARBA00023002"/>
    </source>
</evidence>
<dbReference type="OrthoDB" id="1470350at2759"/>
<dbReference type="GO" id="GO:0004497">
    <property type="term" value="F:monooxygenase activity"/>
    <property type="evidence" value="ECO:0007669"/>
    <property type="project" value="UniProtKB-KW"/>
</dbReference>
<keyword evidence="7 13" id="KW-0479">Metal-binding</keyword>
<dbReference type="InterPro" id="IPR050364">
    <property type="entry name" value="Cytochrome_P450_fung"/>
</dbReference>
<dbReference type="InParanoid" id="A0A1B7MLV0"/>
<keyword evidence="9" id="KW-0560">Oxidoreductase</keyword>
<protein>
    <submittedName>
        <fullName evidence="14">Cytochrome P450</fullName>
    </submittedName>
</protein>
<sequence length="483" mass="54407">MFFAHILAVGIACISLVVALLLTRRRVYSLPLPPGPRPLPLLGNTHQLDAKRPWLTYTAWGKTYRKIIYSRLLGIDMVIINSETVARELLDKHSAIYSNRRLCGQMNCMSYSVNTVLLPYGETLKLHRKAYHQVLRAEKSVSYKEMYSRQANELVMNLLDTAGPVDPSKHIQAYTASLIMAVTYGPIVQGGKGPFLARARELLDIATRINSPEKAAMYTTFPFLKKLLMWDFADDYSLMERSRELCQQLLNEVFDEVKARMVQGTTSQSLVADFLSQADDNTDEDTMKAVALTGYLAGMDTTASVVHTFVLAMVLFPDVQARARAEIDQVTKHDIIPSIDDRASLPYLDAVLFEVLRWHIPTPLGIAHATSQDDIYDGYFIPEGLKSYQPRLALSRDEETFPDASRFDPGRHLTIDGQLKDHIVNHFACTDSYRRICPGRWFAENAAWTPMATILSILRIDYARDPGGHEIEIKPEYTAGVSV</sequence>
<dbReference type="GO" id="GO:0005506">
    <property type="term" value="F:iron ion binding"/>
    <property type="evidence" value="ECO:0007669"/>
    <property type="project" value="InterPro"/>
</dbReference>
<dbReference type="EMBL" id="KV448741">
    <property type="protein sequence ID" value="OAX33598.1"/>
    <property type="molecule type" value="Genomic_DNA"/>
</dbReference>
<dbReference type="InterPro" id="IPR002401">
    <property type="entry name" value="Cyt_P450_E_grp-I"/>
</dbReference>
<name>A0A1B7MLV0_9AGAM</name>
<dbReference type="GO" id="GO:0016705">
    <property type="term" value="F:oxidoreductase activity, acting on paired donors, with incorporation or reduction of molecular oxygen"/>
    <property type="evidence" value="ECO:0007669"/>
    <property type="project" value="InterPro"/>
</dbReference>
<dbReference type="PRINTS" id="PR00463">
    <property type="entry name" value="EP450I"/>
</dbReference>
<evidence type="ECO:0000256" key="11">
    <source>
        <dbReference type="ARBA" id="ARBA00023033"/>
    </source>
</evidence>
<keyword evidence="10 13" id="KW-0408">Iron</keyword>
<evidence type="ECO:0000256" key="8">
    <source>
        <dbReference type="ARBA" id="ARBA00022989"/>
    </source>
</evidence>
<dbReference type="GO" id="GO:0020037">
    <property type="term" value="F:heme binding"/>
    <property type="evidence" value="ECO:0007669"/>
    <property type="project" value="InterPro"/>
</dbReference>
<keyword evidence="6" id="KW-0812">Transmembrane</keyword>
<keyword evidence="8" id="KW-1133">Transmembrane helix</keyword>
<evidence type="ECO:0000256" key="5">
    <source>
        <dbReference type="ARBA" id="ARBA00022617"/>
    </source>
</evidence>
<evidence type="ECO:0000256" key="6">
    <source>
        <dbReference type="ARBA" id="ARBA00022692"/>
    </source>
</evidence>
<comment type="cofactor">
    <cofactor evidence="1 13">
        <name>heme</name>
        <dbReference type="ChEBI" id="CHEBI:30413"/>
    </cofactor>
</comment>
<keyword evidence="5 13" id="KW-0349">Heme</keyword>
<dbReference type="Gene3D" id="1.10.630.10">
    <property type="entry name" value="Cytochrome P450"/>
    <property type="match status" value="1"/>
</dbReference>
<evidence type="ECO:0000313" key="14">
    <source>
        <dbReference type="EMBL" id="OAX33598.1"/>
    </source>
</evidence>
<evidence type="ECO:0000256" key="3">
    <source>
        <dbReference type="ARBA" id="ARBA00005179"/>
    </source>
</evidence>
<evidence type="ECO:0000256" key="12">
    <source>
        <dbReference type="ARBA" id="ARBA00023136"/>
    </source>
</evidence>
<dbReference type="PANTHER" id="PTHR46300:SF2">
    <property type="entry name" value="CYTOCHROME P450 MONOOXYGENASE ALNH-RELATED"/>
    <property type="match status" value="1"/>
</dbReference>
<gene>
    <name evidence="14" type="ORF">K503DRAFT_700157</name>
</gene>
<evidence type="ECO:0000256" key="2">
    <source>
        <dbReference type="ARBA" id="ARBA00004167"/>
    </source>
</evidence>
<dbReference type="InterPro" id="IPR001128">
    <property type="entry name" value="Cyt_P450"/>
</dbReference>
<dbReference type="Proteomes" id="UP000092154">
    <property type="component" value="Unassembled WGS sequence"/>
</dbReference>
<organism evidence="14 15">
    <name type="scientific">Rhizopogon vinicolor AM-OR11-026</name>
    <dbReference type="NCBI Taxonomy" id="1314800"/>
    <lineage>
        <taxon>Eukaryota</taxon>
        <taxon>Fungi</taxon>
        <taxon>Dikarya</taxon>
        <taxon>Basidiomycota</taxon>
        <taxon>Agaricomycotina</taxon>
        <taxon>Agaricomycetes</taxon>
        <taxon>Agaricomycetidae</taxon>
        <taxon>Boletales</taxon>
        <taxon>Suillineae</taxon>
        <taxon>Rhizopogonaceae</taxon>
        <taxon>Rhizopogon</taxon>
    </lineage>
</organism>
<proteinExistence type="inferred from homology"/>
<dbReference type="SUPFAM" id="SSF48264">
    <property type="entry name" value="Cytochrome P450"/>
    <property type="match status" value="1"/>
</dbReference>
<keyword evidence="12" id="KW-0472">Membrane</keyword>
<comment type="similarity">
    <text evidence="4">Belongs to the cytochrome P450 family.</text>
</comment>
<comment type="pathway">
    <text evidence="3">Secondary metabolite biosynthesis.</text>
</comment>
<dbReference type="PANTHER" id="PTHR46300">
    <property type="entry name" value="P450, PUTATIVE (EUROFUNG)-RELATED-RELATED"/>
    <property type="match status" value="1"/>
</dbReference>
<dbReference type="STRING" id="1314800.A0A1B7MLV0"/>
<reference evidence="14 15" key="1">
    <citation type="submission" date="2016-06" db="EMBL/GenBank/DDBJ databases">
        <title>Comparative genomics of the ectomycorrhizal sister species Rhizopogon vinicolor and Rhizopogon vesiculosus (Basidiomycota: Boletales) reveals a divergence of the mating type B locus.</title>
        <authorList>
            <consortium name="DOE Joint Genome Institute"/>
            <person name="Mujic A.B."/>
            <person name="Kuo A."/>
            <person name="Tritt A."/>
            <person name="Lipzen A."/>
            <person name="Chen C."/>
            <person name="Johnson J."/>
            <person name="Sharma A."/>
            <person name="Barry K."/>
            <person name="Grigoriev I.V."/>
            <person name="Spatafora J.W."/>
        </authorList>
    </citation>
    <scope>NUCLEOTIDE SEQUENCE [LARGE SCALE GENOMIC DNA]</scope>
    <source>
        <strain evidence="14 15">AM-OR11-026</strain>
    </source>
</reference>
<accession>A0A1B7MLV0</accession>
<dbReference type="InterPro" id="IPR036396">
    <property type="entry name" value="Cyt_P450_sf"/>
</dbReference>
<dbReference type="Pfam" id="PF00067">
    <property type="entry name" value="p450"/>
    <property type="match status" value="1"/>
</dbReference>
<comment type="subcellular location">
    <subcellularLocation>
        <location evidence="2">Membrane</location>
        <topology evidence="2">Single-pass membrane protein</topology>
    </subcellularLocation>
</comment>
<evidence type="ECO:0000256" key="7">
    <source>
        <dbReference type="ARBA" id="ARBA00022723"/>
    </source>
</evidence>
<evidence type="ECO:0000313" key="15">
    <source>
        <dbReference type="Proteomes" id="UP000092154"/>
    </source>
</evidence>
<keyword evidence="11" id="KW-0503">Monooxygenase</keyword>
<keyword evidence="15" id="KW-1185">Reference proteome</keyword>
<dbReference type="AlphaFoldDB" id="A0A1B7MLV0"/>
<dbReference type="GO" id="GO:0016020">
    <property type="term" value="C:membrane"/>
    <property type="evidence" value="ECO:0007669"/>
    <property type="project" value="UniProtKB-SubCell"/>
</dbReference>